<dbReference type="Proteomes" id="UP000602510">
    <property type="component" value="Unassembled WGS sequence"/>
</dbReference>
<proteinExistence type="predicted"/>
<reference evidence="2" key="1">
    <citation type="submission" date="2020-04" db="EMBL/GenBank/DDBJ databases">
        <title>Hybrid Assembly of Korean Phytophthora infestans isolates.</title>
        <authorList>
            <person name="Prokchorchik M."/>
            <person name="Lee Y."/>
            <person name="Seo J."/>
            <person name="Cho J.-H."/>
            <person name="Park Y.-E."/>
            <person name="Jang D.-C."/>
            <person name="Im J.-S."/>
            <person name="Choi J.-G."/>
            <person name="Park H.-J."/>
            <person name="Lee G.-B."/>
            <person name="Lee Y.-G."/>
            <person name="Hong S.-Y."/>
            <person name="Cho K."/>
            <person name="Sohn K.H."/>
        </authorList>
    </citation>
    <scope>NUCLEOTIDE SEQUENCE</scope>
    <source>
        <strain evidence="2">KR_1_A1</strain>
    </source>
</reference>
<gene>
    <name evidence="2" type="ORF">GN244_ATG02037</name>
</gene>
<feature type="compositionally biased region" description="Basic and acidic residues" evidence="1">
    <location>
        <begin position="81"/>
        <end position="90"/>
    </location>
</feature>
<organism evidence="2 3">
    <name type="scientific">Phytophthora infestans</name>
    <name type="common">Potato late blight agent</name>
    <name type="synonym">Botrytis infestans</name>
    <dbReference type="NCBI Taxonomy" id="4787"/>
    <lineage>
        <taxon>Eukaryota</taxon>
        <taxon>Sar</taxon>
        <taxon>Stramenopiles</taxon>
        <taxon>Oomycota</taxon>
        <taxon>Peronosporomycetes</taxon>
        <taxon>Peronosporales</taxon>
        <taxon>Peronosporaceae</taxon>
        <taxon>Phytophthora</taxon>
    </lineage>
</organism>
<accession>A0A833WLX7</accession>
<dbReference type="SUPFAM" id="SSF56112">
    <property type="entry name" value="Protein kinase-like (PK-like)"/>
    <property type="match status" value="1"/>
</dbReference>
<evidence type="ECO:0000256" key="1">
    <source>
        <dbReference type="SAM" id="MobiDB-lite"/>
    </source>
</evidence>
<sequence>MCMLSPTLAHVLSSLAPLCDSGAHVVFRSLVTRLEALNTFLQTHSVQLSDEEGDIVEFLEVLSRRYTKRRHSRHATGGAENEPRSPLDASTDRRLLAQEETEDESQEWQQRWQEDYKQQIDFFSEFLGSEKLQNELQILTTSEIVEILLSLQYERQKLKHKNELMPVEEQELLDRAIQEVAGAVGEQIGTVPDWFVPRYEVHTRAASDNLAGEWNGLNVTLEKAENTEMTVEFAKNADCMSLVEYAKGVQSPRKVWKRVLEAAIGLQYLHNLGIIHGDITSDCVVVGSNRKAKVKPLVCKELATEASKESDVYALACVILDAVSTATIEDSEHSFSSMEEQPEQPGGVSNAAWKLVEAMRSADPTERPEMDAVVRVVLTLTERERPWSDEQFPELLLHAPDVWTALRSASQAQETGVEMCAHVLSRLEPVLARLWDEGIVFAEAESGELNWQTRTEHLLRSMRFLTTRYLPSRGGRELLKMAHSRRFSTEIQQIHRQLDALFAEFDSENSTFESDSSSESSRPSAEEWGLAWEYDVGDLTTSFHEYLDSLEQSSAARWVRSDVAMEALTVMRHELDNFRYAFSDSQLDLVVRAVDVCPARRSASDVYARLVYLDV</sequence>
<feature type="region of interest" description="Disordered" evidence="1">
    <location>
        <begin position="70"/>
        <end position="90"/>
    </location>
</feature>
<dbReference type="AlphaFoldDB" id="A0A833WLX7"/>
<dbReference type="Gene3D" id="1.10.510.10">
    <property type="entry name" value="Transferase(Phosphotransferase) domain 1"/>
    <property type="match status" value="2"/>
</dbReference>
<evidence type="ECO:0008006" key="4">
    <source>
        <dbReference type="Google" id="ProtNLM"/>
    </source>
</evidence>
<name>A0A833WLX7_PHYIN</name>
<dbReference type="InterPro" id="IPR011009">
    <property type="entry name" value="Kinase-like_dom_sf"/>
</dbReference>
<keyword evidence="3" id="KW-1185">Reference proteome</keyword>
<evidence type="ECO:0000313" key="2">
    <source>
        <dbReference type="EMBL" id="KAF4045588.1"/>
    </source>
</evidence>
<comment type="caution">
    <text evidence="2">The sequence shown here is derived from an EMBL/GenBank/DDBJ whole genome shotgun (WGS) entry which is preliminary data.</text>
</comment>
<protein>
    <recommendedName>
        <fullName evidence="4">Protein kinase domain-containing protein</fullName>
    </recommendedName>
</protein>
<evidence type="ECO:0000313" key="3">
    <source>
        <dbReference type="Proteomes" id="UP000602510"/>
    </source>
</evidence>
<dbReference type="EMBL" id="WSZM01000043">
    <property type="protein sequence ID" value="KAF4045588.1"/>
    <property type="molecule type" value="Genomic_DNA"/>
</dbReference>